<accession>A0A3B0T5G7</accession>
<dbReference type="EMBL" id="UOEH01000422">
    <property type="protein sequence ID" value="VAW04074.1"/>
    <property type="molecule type" value="Genomic_DNA"/>
</dbReference>
<gene>
    <name evidence="1" type="ORF">MNBD_ALPHA05-712</name>
</gene>
<evidence type="ECO:0000313" key="1">
    <source>
        <dbReference type="EMBL" id="VAW04074.1"/>
    </source>
</evidence>
<reference evidence="1" key="1">
    <citation type="submission" date="2018-06" db="EMBL/GenBank/DDBJ databases">
        <authorList>
            <person name="Zhirakovskaya E."/>
        </authorList>
    </citation>
    <scope>NUCLEOTIDE SEQUENCE</scope>
</reference>
<organism evidence="1">
    <name type="scientific">hydrothermal vent metagenome</name>
    <dbReference type="NCBI Taxonomy" id="652676"/>
    <lineage>
        <taxon>unclassified sequences</taxon>
        <taxon>metagenomes</taxon>
        <taxon>ecological metagenomes</taxon>
    </lineage>
</organism>
<dbReference type="AlphaFoldDB" id="A0A3B0T5G7"/>
<evidence type="ECO:0008006" key="2">
    <source>
        <dbReference type="Google" id="ProtNLM"/>
    </source>
</evidence>
<name>A0A3B0T5G7_9ZZZZ</name>
<protein>
    <recommendedName>
        <fullName evidence="2">DUF2147 domain-containing protein</fullName>
    </recommendedName>
</protein>
<sequence length="132" mass="13907">MLLLLVAALLSANKSEVPPDVWACRNQIEIWCAEGKCTAKAEAETTPMDIWARADGAFSVCAYTGCWDGMAETASVNGRLIWAADDVEFLSGRGGFSADVTLVIVEKDGVGFVRVGGLASPVLCLPGEPGTR</sequence>
<proteinExistence type="predicted"/>